<comment type="cofactor">
    <cofactor evidence="1">
        <name>heme b</name>
        <dbReference type="ChEBI" id="CHEBI:60344"/>
    </cofactor>
</comment>
<dbReference type="InterPro" id="IPR052168">
    <property type="entry name" value="Cytochrome_b561_oxidase"/>
</dbReference>
<dbReference type="STRING" id="500610.SAMN02799615_00169"/>
<dbReference type="Proteomes" id="UP000199477">
    <property type="component" value="Unassembled WGS sequence"/>
</dbReference>
<comment type="subcellular location">
    <subcellularLocation>
        <location evidence="2">Cell membrane</location>
        <topology evidence="2">Multi-pass membrane protein</topology>
    </subcellularLocation>
</comment>
<evidence type="ECO:0000256" key="8">
    <source>
        <dbReference type="ARBA" id="ARBA00022982"/>
    </source>
</evidence>
<feature type="transmembrane region" description="Helical" evidence="14">
    <location>
        <begin position="104"/>
        <end position="130"/>
    </location>
</feature>
<dbReference type="PANTHER" id="PTHR30529">
    <property type="entry name" value="CYTOCHROME B561"/>
    <property type="match status" value="1"/>
</dbReference>
<accession>A0A1I1X9M1</accession>
<keyword evidence="4" id="KW-1003">Cell membrane</keyword>
<dbReference type="GO" id="GO:0022904">
    <property type="term" value="P:respiratory electron transport chain"/>
    <property type="evidence" value="ECO:0007669"/>
    <property type="project" value="InterPro"/>
</dbReference>
<keyword evidence="8" id="KW-0249">Electron transport</keyword>
<keyword evidence="3" id="KW-0813">Transport</keyword>
<evidence type="ECO:0000259" key="15">
    <source>
        <dbReference type="Pfam" id="PF01292"/>
    </source>
</evidence>
<dbReference type="InterPro" id="IPR011577">
    <property type="entry name" value="Cyt_b561_bac/Ni-Hgenase"/>
</dbReference>
<evidence type="ECO:0000256" key="2">
    <source>
        <dbReference type="ARBA" id="ARBA00004651"/>
    </source>
</evidence>
<comment type="similarity">
    <text evidence="12">Belongs to the cytochrome b561 family.</text>
</comment>
<evidence type="ECO:0000256" key="4">
    <source>
        <dbReference type="ARBA" id="ARBA00022475"/>
    </source>
</evidence>
<evidence type="ECO:0000256" key="7">
    <source>
        <dbReference type="ARBA" id="ARBA00022723"/>
    </source>
</evidence>
<dbReference type="GO" id="GO:0046872">
    <property type="term" value="F:metal ion binding"/>
    <property type="evidence" value="ECO:0007669"/>
    <property type="project" value="UniProtKB-KW"/>
</dbReference>
<evidence type="ECO:0000256" key="3">
    <source>
        <dbReference type="ARBA" id="ARBA00022448"/>
    </source>
</evidence>
<evidence type="ECO:0000256" key="6">
    <source>
        <dbReference type="ARBA" id="ARBA00022692"/>
    </source>
</evidence>
<evidence type="ECO:0000313" key="17">
    <source>
        <dbReference type="Proteomes" id="UP000199477"/>
    </source>
</evidence>
<dbReference type="GO" id="GO:0009055">
    <property type="term" value="F:electron transfer activity"/>
    <property type="evidence" value="ECO:0007669"/>
    <property type="project" value="InterPro"/>
</dbReference>
<dbReference type="Pfam" id="PF01292">
    <property type="entry name" value="Ni_hydr_CYTB"/>
    <property type="match status" value="1"/>
</dbReference>
<organism evidence="16 17">
    <name type="scientific">Dyella marensis</name>
    <dbReference type="NCBI Taxonomy" id="500610"/>
    <lineage>
        <taxon>Bacteria</taxon>
        <taxon>Pseudomonadati</taxon>
        <taxon>Pseudomonadota</taxon>
        <taxon>Gammaproteobacteria</taxon>
        <taxon>Lysobacterales</taxon>
        <taxon>Rhodanobacteraceae</taxon>
        <taxon>Dyella</taxon>
    </lineage>
</organism>
<dbReference type="InterPro" id="IPR016174">
    <property type="entry name" value="Di-haem_cyt_TM"/>
</dbReference>
<evidence type="ECO:0000256" key="5">
    <source>
        <dbReference type="ARBA" id="ARBA00022617"/>
    </source>
</evidence>
<gene>
    <name evidence="16" type="ORF">SAMN02799615_00169</name>
</gene>
<dbReference type="AlphaFoldDB" id="A0A1I1X9M1"/>
<feature type="domain" description="Cytochrome b561 bacterial/Ni-hydrogenase" evidence="15">
    <location>
        <begin position="32"/>
        <end position="198"/>
    </location>
</feature>
<dbReference type="GO" id="GO:0020037">
    <property type="term" value="F:heme binding"/>
    <property type="evidence" value="ECO:0007669"/>
    <property type="project" value="TreeGrafter"/>
</dbReference>
<evidence type="ECO:0000256" key="13">
    <source>
        <dbReference type="SAM" id="MobiDB-lite"/>
    </source>
</evidence>
<reference evidence="17" key="1">
    <citation type="submission" date="2016-10" db="EMBL/GenBank/DDBJ databases">
        <authorList>
            <person name="Varghese N."/>
            <person name="Submissions S."/>
        </authorList>
    </citation>
    <scope>NUCLEOTIDE SEQUENCE [LARGE SCALE GENOMIC DNA]</scope>
    <source>
        <strain evidence="17">UNC178MFTsu3.1</strain>
    </source>
</reference>
<keyword evidence="17" id="KW-1185">Reference proteome</keyword>
<dbReference type="EMBL" id="FONH01000001">
    <property type="protein sequence ID" value="SFE04116.1"/>
    <property type="molecule type" value="Genomic_DNA"/>
</dbReference>
<feature type="compositionally biased region" description="Basic and acidic residues" evidence="13">
    <location>
        <begin position="1"/>
        <end position="10"/>
    </location>
</feature>
<keyword evidence="10" id="KW-0408">Iron</keyword>
<feature type="transmembrane region" description="Helical" evidence="14">
    <location>
        <begin position="35"/>
        <end position="54"/>
    </location>
</feature>
<sequence length="202" mass="22511">MGSRYEDKADMAMPGSTPAIASQDKHEPISRPRGMAILHWTTVLLLIAAAAFALTRDEVAGRVARQWLLEGHRHTGLLVLLLAVLRIALRFRGGRLPQVIHSRLVRIAAWLTHAALYLILLGLPLLGWALSNAEGKPVYLFGAVLPALVAEDEDLADALLVWHQDVAWALLALVLLHIGAALYHHFVRRDDVLRSMWPWRSR</sequence>
<feature type="transmembrane region" description="Helical" evidence="14">
    <location>
        <begin position="74"/>
        <end position="92"/>
    </location>
</feature>
<name>A0A1I1X9M1_9GAMM</name>
<keyword evidence="6 14" id="KW-0812">Transmembrane</keyword>
<evidence type="ECO:0000256" key="11">
    <source>
        <dbReference type="ARBA" id="ARBA00023136"/>
    </source>
</evidence>
<evidence type="ECO:0000256" key="10">
    <source>
        <dbReference type="ARBA" id="ARBA00023004"/>
    </source>
</evidence>
<keyword evidence="5" id="KW-0349">Heme</keyword>
<keyword evidence="11 14" id="KW-0472">Membrane</keyword>
<evidence type="ECO:0000256" key="12">
    <source>
        <dbReference type="ARBA" id="ARBA00037975"/>
    </source>
</evidence>
<keyword evidence="7" id="KW-0479">Metal-binding</keyword>
<dbReference type="PANTHER" id="PTHR30529:SF3">
    <property type="entry name" value="CYTOCHROME B561 HOMOLOG 1"/>
    <property type="match status" value="1"/>
</dbReference>
<evidence type="ECO:0000256" key="14">
    <source>
        <dbReference type="SAM" id="Phobius"/>
    </source>
</evidence>
<evidence type="ECO:0000256" key="1">
    <source>
        <dbReference type="ARBA" id="ARBA00001970"/>
    </source>
</evidence>
<keyword evidence="9 14" id="KW-1133">Transmembrane helix</keyword>
<evidence type="ECO:0000256" key="9">
    <source>
        <dbReference type="ARBA" id="ARBA00022989"/>
    </source>
</evidence>
<feature type="transmembrane region" description="Helical" evidence="14">
    <location>
        <begin position="166"/>
        <end position="186"/>
    </location>
</feature>
<feature type="region of interest" description="Disordered" evidence="13">
    <location>
        <begin position="1"/>
        <end position="25"/>
    </location>
</feature>
<protein>
    <submittedName>
        <fullName evidence="16">Cytochrome b561</fullName>
    </submittedName>
</protein>
<evidence type="ECO:0000313" key="16">
    <source>
        <dbReference type="EMBL" id="SFE04116.1"/>
    </source>
</evidence>
<proteinExistence type="inferred from homology"/>
<dbReference type="GO" id="GO:0005886">
    <property type="term" value="C:plasma membrane"/>
    <property type="evidence" value="ECO:0007669"/>
    <property type="project" value="UniProtKB-SubCell"/>
</dbReference>
<dbReference type="SUPFAM" id="SSF81342">
    <property type="entry name" value="Transmembrane di-heme cytochromes"/>
    <property type="match status" value="1"/>
</dbReference>